<dbReference type="Pfam" id="PF03914">
    <property type="entry name" value="CBF"/>
    <property type="match status" value="1"/>
</dbReference>
<evidence type="ECO:0000256" key="2">
    <source>
        <dbReference type="SAM" id="MobiDB-lite"/>
    </source>
</evidence>
<comment type="caution">
    <text evidence="4">The sequence shown here is derived from an EMBL/GenBank/DDBJ whole genome shotgun (WGS) entry which is preliminary data.</text>
</comment>
<feature type="region of interest" description="Disordered" evidence="2">
    <location>
        <begin position="529"/>
        <end position="747"/>
    </location>
</feature>
<accession>A0A4Z2CZL0</accession>
<proteinExistence type="inferred from homology"/>
<evidence type="ECO:0000256" key="1">
    <source>
        <dbReference type="ARBA" id="ARBA00007797"/>
    </source>
</evidence>
<dbReference type="PANTHER" id="PTHR12048">
    <property type="entry name" value="CCAAT-BINDING FACTOR-RELATED"/>
    <property type="match status" value="1"/>
</dbReference>
<feature type="compositionally biased region" description="Basic and acidic residues" evidence="2">
    <location>
        <begin position="621"/>
        <end position="632"/>
    </location>
</feature>
<dbReference type="InterPro" id="IPR005612">
    <property type="entry name" value="CCAAT-binding_factor"/>
</dbReference>
<organism evidence="4 5">
    <name type="scientific">Schistosoma japonicum</name>
    <name type="common">Blood fluke</name>
    <dbReference type="NCBI Taxonomy" id="6182"/>
    <lineage>
        <taxon>Eukaryota</taxon>
        <taxon>Metazoa</taxon>
        <taxon>Spiralia</taxon>
        <taxon>Lophotrochozoa</taxon>
        <taxon>Platyhelminthes</taxon>
        <taxon>Trematoda</taxon>
        <taxon>Digenea</taxon>
        <taxon>Strigeidida</taxon>
        <taxon>Schistosomatoidea</taxon>
        <taxon>Schistosomatidae</taxon>
        <taxon>Schistosoma</taxon>
    </lineage>
</organism>
<comment type="similarity">
    <text evidence="1">Belongs to the CBF/MAK21 family.</text>
</comment>
<dbReference type="OrthoDB" id="28947at2759"/>
<feature type="compositionally biased region" description="Acidic residues" evidence="2">
    <location>
        <begin position="633"/>
        <end position="657"/>
    </location>
</feature>
<dbReference type="Proteomes" id="UP000311919">
    <property type="component" value="Unassembled WGS sequence"/>
</dbReference>
<sequence length="747" mass="84977">MYLQFIKASEKLLLSDCVTNLKRKTLGILSNLVEKQENQTFILSIIINKLGDRNKEFASSVIYKLRLIAGISSDFLNLLVQEVRSFLFRPNLLERSKYYAISLLSCLELRGSFHDSSSNTKVSSIASTLIKIYMSFFRSAASSKEIPERLIIMLLGGLCRAAPFTTEEAFTSMLSEVDDLFRLVHTTGFSVSVQALSVLFQISTHCVAIRDRYYQALYRKLLDPAVHLSSKNPTLLRLVYQSMVADNDTDRISAFVHRILQLCISHTDPGFVVGCLILINKVSLSKTNLIVISQMNNDQSSVNPMVNLAKFEQSDGDSDEHFSDAQSPDEDNDIDDKSVQNDVLNKTIASTESTMINDNKGIVTPSSWYHRSLKKHRNTPNLFGFGYNPIAREPKFAQAAGCLLWPLSLLSKHTHPTVNLFANSLLNNSPIQYTGDPFTDFGLMHFLDRFAYKKPKVNKLNQLKPTNGTIQKTAPGKLLQRKGSLLSGPRSIAVDSSSFRQLPLASVPVHERFFHNYFKFMETRPGYIKKTQKKKSRGIDEDGSDTDSVPDSEFDDYLSKHERGLFPPNEEWDDDAEPEFSDKDLMDNSADEEEDTNEYDFSGMDNVDLSTVNSKINKTKKSTDSKKKYQKLDEDENNEFDDNQSSEDDDEDDDDVPDGLGLNNLFASAEEVGHLYDVQETGKEKRQRFWEQKRLHSQSSNNYGRRRRERKQNEHFKRKEKLTGHHQSNRGKTKGNNPNKSKRPRHV</sequence>
<keyword evidence="5" id="KW-1185">Reference proteome</keyword>
<name>A0A4Z2CZL0_SCHJA</name>
<dbReference type="EMBL" id="SKCS01000394">
    <property type="protein sequence ID" value="TNN09568.1"/>
    <property type="molecule type" value="Genomic_DNA"/>
</dbReference>
<feature type="compositionally biased region" description="Basic and acidic residues" evidence="2">
    <location>
        <begin position="680"/>
        <end position="694"/>
    </location>
</feature>
<dbReference type="STRING" id="6182.A0A4Z2CZL0"/>
<dbReference type="AlphaFoldDB" id="A0A4Z2CZL0"/>
<feature type="region of interest" description="Disordered" evidence="2">
    <location>
        <begin position="314"/>
        <end position="339"/>
    </location>
</feature>
<dbReference type="GO" id="GO:0005634">
    <property type="term" value="C:nucleus"/>
    <property type="evidence" value="ECO:0007669"/>
    <property type="project" value="TreeGrafter"/>
</dbReference>
<feature type="domain" description="CCAAT-binding factor" evidence="3">
    <location>
        <begin position="192"/>
        <end position="422"/>
    </location>
</feature>
<feature type="compositionally biased region" description="Basic and acidic residues" evidence="2">
    <location>
        <begin position="711"/>
        <end position="723"/>
    </location>
</feature>
<reference evidence="4 5" key="1">
    <citation type="submission" date="2019-03" db="EMBL/GenBank/DDBJ databases">
        <title>An improved genome assembly of the fluke Schistosoma japonicum.</title>
        <authorList>
            <person name="Hu W."/>
            <person name="Luo F."/>
            <person name="Yin M."/>
            <person name="Mo X."/>
            <person name="Sun C."/>
            <person name="Wu Q."/>
            <person name="Zhu B."/>
            <person name="Xiang M."/>
            <person name="Wang J."/>
            <person name="Wang Y."/>
            <person name="Zhang T."/>
            <person name="Xu B."/>
            <person name="Zheng H."/>
            <person name="Feng Z."/>
        </authorList>
    </citation>
    <scope>NUCLEOTIDE SEQUENCE [LARGE SCALE GENOMIC DNA]</scope>
    <source>
        <strain evidence="4">HuSjv2</strain>
        <tissue evidence="4">Worms</tissue>
    </source>
</reference>
<feature type="compositionally biased region" description="Acidic residues" evidence="2">
    <location>
        <begin position="589"/>
        <end position="598"/>
    </location>
</feature>
<dbReference type="PANTHER" id="PTHR12048:SF0">
    <property type="entry name" value="CCAAT_ENHANCER-BINDING PROTEIN ZETA"/>
    <property type="match status" value="1"/>
</dbReference>
<gene>
    <name evidence="4" type="ORF">EWB00_006264</name>
</gene>
<evidence type="ECO:0000313" key="4">
    <source>
        <dbReference type="EMBL" id="TNN09568.1"/>
    </source>
</evidence>
<feature type="compositionally biased region" description="Acidic residues" evidence="2">
    <location>
        <begin position="541"/>
        <end position="556"/>
    </location>
</feature>
<evidence type="ECO:0000259" key="3">
    <source>
        <dbReference type="Pfam" id="PF03914"/>
    </source>
</evidence>
<evidence type="ECO:0000313" key="5">
    <source>
        <dbReference type="Proteomes" id="UP000311919"/>
    </source>
</evidence>
<dbReference type="SUPFAM" id="SSF48371">
    <property type="entry name" value="ARM repeat"/>
    <property type="match status" value="1"/>
</dbReference>
<dbReference type="InterPro" id="IPR040155">
    <property type="entry name" value="CEBPZ/Mak21-like"/>
</dbReference>
<dbReference type="InterPro" id="IPR016024">
    <property type="entry name" value="ARM-type_fold"/>
</dbReference>
<protein>
    <submittedName>
        <fullName evidence="4">CCAAT/enhancer-binding protein</fullName>
    </submittedName>
</protein>
<feature type="compositionally biased region" description="Acidic residues" evidence="2">
    <location>
        <begin position="570"/>
        <end position="579"/>
    </location>
</feature>